<sequence>MSSSWSPKPQLASNLLLELSRLAPSMRSDASSSLFFEEAKESTGQKPNTHHNIDSIDYSLDAIEKQLSSITLNTSIDEETPSIADDHYEPVSDANVSSREMESKQQINSTGESNLSRETGVWRNGSEVEVDGATLSPPQWVCR</sequence>
<dbReference type="EMBL" id="CM042013">
    <property type="protein sequence ID" value="KAI3740014.1"/>
    <property type="molecule type" value="Genomic_DNA"/>
</dbReference>
<reference evidence="2" key="1">
    <citation type="journal article" date="2022" name="Mol. Ecol. Resour.">
        <title>The genomes of chicory, endive, great burdock and yacon provide insights into Asteraceae palaeo-polyploidization history and plant inulin production.</title>
        <authorList>
            <person name="Fan W."/>
            <person name="Wang S."/>
            <person name="Wang H."/>
            <person name="Wang A."/>
            <person name="Jiang F."/>
            <person name="Liu H."/>
            <person name="Zhao H."/>
            <person name="Xu D."/>
            <person name="Zhang Y."/>
        </authorList>
    </citation>
    <scope>NUCLEOTIDE SEQUENCE [LARGE SCALE GENOMIC DNA]</scope>
    <source>
        <strain evidence="2">cv. Punajuju</strain>
    </source>
</reference>
<reference evidence="1 2" key="2">
    <citation type="journal article" date="2022" name="Mol. Ecol. Resour.">
        <title>The genomes of chicory, endive, great burdock and yacon provide insights into Asteraceae paleo-polyploidization history and plant inulin production.</title>
        <authorList>
            <person name="Fan W."/>
            <person name="Wang S."/>
            <person name="Wang H."/>
            <person name="Wang A."/>
            <person name="Jiang F."/>
            <person name="Liu H."/>
            <person name="Zhao H."/>
            <person name="Xu D."/>
            <person name="Zhang Y."/>
        </authorList>
    </citation>
    <scope>NUCLEOTIDE SEQUENCE [LARGE SCALE GENOMIC DNA]</scope>
    <source>
        <strain evidence="2">cv. Punajuju</strain>
        <tissue evidence="1">Leaves</tissue>
    </source>
</reference>
<keyword evidence="2" id="KW-1185">Reference proteome</keyword>
<organism evidence="1 2">
    <name type="scientific">Cichorium intybus</name>
    <name type="common">Chicory</name>
    <dbReference type="NCBI Taxonomy" id="13427"/>
    <lineage>
        <taxon>Eukaryota</taxon>
        <taxon>Viridiplantae</taxon>
        <taxon>Streptophyta</taxon>
        <taxon>Embryophyta</taxon>
        <taxon>Tracheophyta</taxon>
        <taxon>Spermatophyta</taxon>
        <taxon>Magnoliopsida</taxon>
        <taxon>eudicotyledons</taxon>
        <taxon>Gunneridae</taxon>
        <taxon>Pentapetalae</taxon>
        <taxon>asterids</taxon>
        <taxon>campanulids</taxon>
        <taxon>Asterales</taxon>
        <taxon>Asteraceae</taxon>
        <taxon>Cichorioideae</taxon>
        <taxon>Cichorieae</taxon>
        <taxon>Cichoriinae</taxon>
        <taxon>Cichorium</taxon>
    </lineage>
</organism>
<name>A0ACB9D0C6_CICIN</name>
<proteinExistence type="predicted"/>
<protein>
    <submittedName>
        <fullName evidence="1">Uncharacterized protein</fullName>
    </submittedName>
</protein>
<gene>
    <name evidence="1" type="ORF">L2E82_30430</name>
</gene>
<evidence type="ECO:0000313" key="1">
    <source>
        <dbReference type="EMBL" id="KAI3740014.1"/>
    </source>
</evidence>
<dbReference type="Proteomes" id="UP001055811">
    <property type="component" value="Linkage Group LG05"/>
</dbReference>
<comment type="caution">
    <text evidence="1">The sequence shown here is derived from an EMBL/GenBank/DDBJ whole genome shotgun (WGS) entry which is preliminary data.</text>
</comment>
<evidence type="ECO:0000313" key="2">
    <source>
        <dbReference type="Proteomes" id="UP001055811"/>
    </source>
</evidence>
<accession>A0ACB9D0C6</accession>